<dbReference type="RefSeq" id="WP_169657114.1">
    <property type="nucleotide sequence ID" value="NZ_JABANE010000030.1"/>
</dbReference>
<name>A0A7X9RU95_9BACT</name>
<organism evidence="1 2">
    <name type="scientific">Flammeovirga aprica JL-4</name>
    <dbReference type="NCBI Taxonomy" id="694437"/>
    <lineage>
        <taxon>Bacteria</taxon>
        <taxon>Pseudomonadati</taxon>
        <taxon>Bacteroidota</taxon>
        <taxon>Cytophagia</taxon>
        <taxon>Cytophagales</taxon>
        <taxon>Flammeovirgaceae</taxon>
        <taxon>Flammeovirga</taxon>
    </lineage>
</organism>
<comment type="caution">
    <text evidence="1">The sequence shown here is derived from an EMBL/GenBank/DDBJ whole genome shotgun (WGS) entry which is preliminary data.</text>
</comment>
<dbReference type="Gene3D" id="3.90.75.20">
    <property type="match status" value="1"/>
</dbReference>
<reference evidence="1 2" key="1">
    <citation type="submission" date="2020-04" db="EMBL/GenBank/DDBJ databases">
        <title>Flammeovirga sp. SR4, a novel species isolated from seawater.</title>
        <authorList>
            <person name="Wang X."/>
        </authorList>
    </citation>
    <scope>NUCLEOTIDE SEQUENCE [LARGE SCALE GENOMIC DNA]</scope>
    <source>
        <strain evidence="1 2">ATCC 23126</strain>
    </source>
</reference>
<sequence length="197" mass="23146">MRRFEEIPGFPDYMLNMDGLVLLKRDYEEGNFNFLKAYKCNVTQKLKVTLKKDKDGKKIKSTAYLHTLVGRTFLPVFSPKGKKVWHVNRDIYDNRVENLKWVPLKGKQEFNYAPEKYVKNNRLYLPIPKLPFLSINSKGDVLSFKSGNPKPIKQRLNGKISFFDTEDYEGKRHTVYPHVIIKELFGKKKPEKETESL</sequence>
<dbReference type="InterPro" id="IPR044925">
    <property type="entry name" value="His-Me_finger_sf"/>
</dbReference>
<gene>
    <name evidence="1" type="ORF">HHU12_12685</name>
</gene>
<dbReference type="SUPFAM" id="SSF54060">
    <property type="entry name" value="His-Me finger endonucleases"/>
    <property type="match status" value="1"/>
</dbReference>
<dbReference type="Proteomes" id="UP000576082">
    <property type="component" value="Unassembled WGS sequence"/>
</dbReference>
<evidence type="ECO:0000313" key="2">
    <source>
        <dbReference type="Proteomes" id="UP000576082"/>
    </source>
</evidence>
<evidence type="ECO:0008006" key="3">
    <source>
        <dbReference type="Google" id="ProtNLM"/>
    </source>
</evidence>
<dbReference type="AlphaFoldDB" id="A0A7X9RU95"/>
<keyword evidence="2" id="KW-1185">Reference proteome</keyword>
<proteinExistence type="predicted"/>
<dbReference type="EMBL" id="JABANE010000030">
    <property type="protein sequence ID" value="NME68821.1"/>
    <property type="molecule type" value="Genomic_DNA"/>
</dbReference>
<protein>
    <recommendedName>
        <fullName evidence="3">HNH nuclease domain-containing protein</fullName>
    </recommendedName>
</protein>
<accession>A0A7X9RU95</accession>
<evidence type="ECO:0000313" key="1">
    <source>
        <dbReference type="EMBL" id="NME68821.1"/>
    </source>
</evidence>